<sequence length="994" mass="110291">MNHPKLDYLQQFVQEGDPSKAFRLVENLGSGTYGEVFKAISRTTNVVYAVKKLRIDLKEDIRGMCQEINTLRDLHHPNIVNFHEAYRRGNKLWIIMEYCGGKSMQDIYLSTRNPIEECCIAYVTRETLNGLNFMHRKGRIHRDIKGANILLTDDGRVKIADFGVAAQLNSSMAKRSTVIGTPYWMAPEVASAAQKNVGYDAKCDIWAVGITAIEYAELEPPLFEHHPLKVLNMLADRNYRPPRLKKSNWSDKFKSFLQYCLIKNPKNRPDAQELLMNEFLTDPKLSVNSTLSLLSGKLEIEQNERNAYSAKKSRPVGNVPAKPVSAPSNPPKQSIIPSSHGSNVLNGTPWDEVSPKRSFQDKGFFSEVMDEIEKHCSLSTGPKDEQKTKCQNDSIPTGSPKSVPIERRDISQFVTAPKLPKFERKLEHIYHCGVALPREPPSRSSNGYSKLAVRSPRASNATIHRAPEAFTATDRGSFYENDEELLCFGLQETGNENEQVSRQSESGEAKTNGNREGEVRLLKTPTKRLAPQPPSQAPPLPPRGGTVSAPSETVQTGDSTSSSSCDADGTSQQGTLTGAPPRPPPPRSGTALAQRSATSGGNVARSHSSGAGLSDMGVPKSQNETSLNTPYIDQGLGVPPTPKVLMGACFMLIFEGCPLKINSTATWVHPIKKCQFILFGTNDGIYFLNLANTADAELQLLVPKCCVWLTVIKDTMMSLSGRGPCLYSHNLLLLMKNADTMNQRSTAIISNKLLPRRFQPTRKVPNSKGCYIANIIRNPGNGAKYLCAAIEKSIVLMEWYNPQGTFIEIKRVLVPCMPSPVLNFDLIIPNDHMRPYPLVCLGVFRHVNWPNFYQLHLIDLNDEANDSWETAPKGDPIPVVKVIQLEYNVIMICFQEEAVVVNLQGKVKHLGNAELKFGTTVENVVCLRDSILAFHTHGLRGISFEGTVTQDIHDDNRIYRLLGNDKNTVVEGRLASNPMSHSNIYLLAGHTDSY</sequence>
<dbReference type="EC" id="2.7.11.1" evidence="7"/>
<evidence type="ECO:0000256" key="5">
    <source>
        <dbReference type="ARBA" id="ARBA00022741"/>
    </source>
</evidence>
<feature type="domain" description="CNH" evidence="13">
    <location>
        <begin position="658"/>
        <end position="967"/>
    </location>
</feature>
<dbReference type="PROSITE" id="PS50219">
    <property type="entry name" value="CNH"/>
    <property type="match status" value="1"/>
</dbReference>
<comment type="function">
    <text evidence="7">Serine/threonine kinase that plays a role in the response to environmental stress. Appears to act upstream of the JUN N-terminal pathway.</text>
</comment>
<dbReference type="PROSITE" id="PS00107">
    <property type="entry name" value="PROTEIN_KINASE_ATP"/>
    <property type="match status" value="1"/>
</dbReference>
<feature type="region of interest" description="Disordered" evidence="11">
    <location>
        <begin position="307"/>
        <end position="343"/>
    </location>
</feature>
<dbReference type="Pfam" id="PF00780">
    <property type="entry name" value="CNH"/>
    <property type="match status" value="1"/>
</dbReference>
<feature type="binding site" evidence="9">
    <location>
        <position position="51"/>
    </location>
    <ligand>
        <name>ATP</name>
        <dbReference type="ChEBI" id="CHEBI:30616"/>
    </ligand>
</feature>
<organism evidence="14 15">
    <name type="scientific">Cichlidogyrus casuarinus</name>
    <dbReference type="NCBI Taxonomy" id="1844966"/>
    <lineage>
        <taxon>Eukaryota</taxon>
        <taxon>Metazoa</taxon>
        <taxon>Spiralia</taxon>
        <taxon>Lophotrochozoa</taxon>
        <taxon>Platyhelminthes</taxon>
        <taxon>Monogenea</taxon>
        <taxon>Monopisthocotylea</taxon>
        <taxon>Dactylogyridea</taxon>
        <taxon>Ancyrocephalidae</taxon>
        <taxon>Cichlidogyrus</taxon>
    </lineage>
</organism>
<feature type="binding site" evidence="9">
    <location>
        <begin position="28"/>
        <end position="36"/>
    </location>
    <ligand>
        <name>ATP</name>
        <dbReference type="ChEBI" id="CHEBI:30616"/>
    </ligand>
</feature>
<dbReference type="PANTHER" id="PTHR48012">
    <property type="entry name" value="STERILE20-LIKE KINASE, ISOFORM B-RELATED"/>
    <property type="match status" value="1"/>
</dbReference>
<keyword evidence="6 7" id="KW-0067">ATP-binding</keyword>
<dbReference type="SUPFAM" id="SSF56112">
    <property type="entry name" value="Protein kinase-like (PK-like)"/>
    <property type="match status" value="1"/>
</dbReference>
<reference evidence="14 15" key="1">
    <citation type="submission" date="2024-11" db="EMBL/GenBank/DDBJ databases">
        <title>Adaptive evolution of stress response genes in parasites aligns with host niche diversity.</title>
        <authorList>
            <person name="Hahn C."/>
            <person name="Resl P."/>
        </authorList>
    </citation>
    <scope>NUCLEOTIDE SEQUENCE [LARGE SCALE GENOMIC DNA]</scope>
    <source>
        <strain evidence="14">EGGRZ-B1_66</strain>
        <tissue evidence="14">Body</tissue>
    </source>
</reference>
<evidence type="ECO:0000259" key="12">
    <source>
        <dbReference type="PROSITE" id="PS50011"/>
    </source>
</evidence>
<dbReference type="InterPro" id="IPR011009">
    <property type="entry name" value="Kinase-like_dom_sf"/>
</dbReference>
<feature type="binding site" evidence="10">
    <location>
        <position position="52"/>
    </location>
    <ligand>
        <name>ATP</name>
        <dbReference type="ChEBI" id="CHEBI:30616"/>
    </ligand>
</feature>
<dbReference type="InterPro" id="IPR050629">
    <property type="entry name" value="STE20/SPS1-PAK"/>
</dbReference>
<dbReference type="PROSITE" id="PS50011">
    <property type="entry name" value="PROTEIN_KINASE_DOM"/>
    <property type="match status" value="1"/>
</dbReference>
<comment type="catalytic activity">
    <reaction evidence="7">
        <text>L-threonyl-[protein] + ATP = O-phospho-L-threonyl-[protein] + ADP + H(+)</text>
        <dbReference type="Rhea" id="RHEA:46608"/>
        <dbReference type="Rhea" id="RHEA-COMP:11060"/>
        <dbReference type="Rhea" id="RHEA-COMP:11605"/>
        <dbReference type="ChEBI" id="CHEBI:15378"/>
        <dbReference type="ChEBI" id="CHEBI:30013"/>
        <dbReference type="ChEBI" id="CHEBI:30616"/>
        <dbReference type="ChEBI" id="CHEBI:61977"/>
        <dbReference type="ChEBI" id="CHEBI:456216"/>
        <dbReference type="EC" id="2.7.11.1"/>
    </reaction>
</comment>
<evidence type="ECO:0000256" key="7">
    <source>
        <dbReference type="PIRNR" id="PIRNR038172"/>
    </source>
</evidence>
<dbReference type="PIRSF" id="PIRSF038172">
    <property type="entry name" value="MAPKKKK"/>
    <property type="match status" value="1"/>
</dbReference>
<keyword evidence="5 7" id="KW-0547">Nucleotide-binding</keyword>
<keyword evidence="7" id="KW-0418">Kinase</keyword>
<dbReference type="InterPro" id="IPR017441">
    <property type="entry name" value="Protein_kinase_ATP_BS"/>
</dbReference>
<comment type="caution">
    <text evidence="14">The sequence shown here is derived from an EMBL/GenBank/DDBJ whole genome shotgun (WGS) entry which is preliminary data.</text>
</comment>
<dbReference type="Pfam" id="PF00069">
    <property type="entry name" value="Pkinase"/>
    <property type="match status" value="1"/>
</dbReference>
<dbReference type="GO" id="GO:0004674">
    <property type="term" value="F:protein serine/threonine kinase activity"/>
    <property type="evidence" value="ECO:0007669"/>
    <property type="project" value="UniProtKB-UniRule"/>
</dbReference>
<keyword evidence="3" id="KW-0597">Phosphoprotein</keyword>
<feature type="compositionally biased region" description="Polar residues" evidence="11">
    <location>
        <begin position="591"/>
        <end position="611"/>
    </location>
</feature>
<dbReference type="SMART" id="SM00036">
    <property type="entry name" value="CNH"/>
    <property type="match status" value="1"/>
</dbReference>
<feature type="region of interest" description="Disordered" evidence="11">
    <location>
        <begin position="493"/>
        <end position="627"/>
    </location>
</feature>
<accession>A0ABD2QFC2</accession>
<evidence type="ECO:0000313" key="15">
    <source>
        <dbReference type="Proteomes" id="UP001626550"/>
    </source>
</evidence>
<proteinExistence type="inferred from homology"/>
<feature type="compositionally biased region" description="Polar residues" evidence="11">
    <location>
        <begin position="548"/>
        <end position="576"/>
    </location>
</feature>
<evidence type="ECO:0000256" key="3">
    <source>
        <dbReference type="ARBA" id="ARBA00022553"/>
    </source>
</evidence>
<feature type="compositionally biased region" description="Polar residues" evidence="11">
    <location>
        <begin position="493"/>
        <end position="504"/>
    </location>
</feature>
<gene>
    <name evidence="14" type="ORF">Ciccas_003093</name>
</gene>
<feature type="compositionally biased region" description="Polar residues" evidence="11">
    <location>
        <begin position="391"/>
        <end position="400"/>
    </location>
</feature>
<feature type="compositionally biased region" description="Basic and acidic residues" evidence="11">
    <location>
        <begin position="505"/>
        <end position="521"/>
    </location>
</feature>
<dbReference type="Proteomes" id="UP001626550">
    <property type="component" value="Unassembled WGS sequence"/>
</dbReference>
<feature type="region of interest" description="Disordered" evidence="11">
    <location>
        <begin position="378"/>
        <end position="403"/>
    </location>
</feature>
<dbReference type="GO" id="GO:0035556">
    <property type="term" value="P:intracellular signal transduction"/>
    <property type="evidence" value="ECO:0007669"/>
    <property type="project" value="UniProtKB-UniRule"/>
</dbReference>
<dbReference type="InterPro" id="IPR000719">
    <property type="entry name" value="Prot_kinase_dom"/>
</dbReference>
<evidence type="ECO:0000256" key="11">
    <source>
        <dbReference type="SAM" id="MobiDB-lite"/>
    </source>
</evidence>
<feature type="compositionally biased region" description="Basic and acidic residues" evidence="11">
    <location>
        <begin position="378"/>
        <end position="390"/>
    </location>
</feature>
<feature type="compositionally biased region" description="Pro residues" evidence="11">
    <location>
        <begin position="531"/>
        <end position="542"/>
    </location>
</feature>
<keyword evidence="7" id="KW-0723">Serine/threonine-protein kinase</keyword>
<dbReference type="PANTHER" id="PTHR48012:SF18">
    <property type="entry name" value="HAPPYHOUR, ISOFORM A"/>
    <property type="match status" value="1"/>
</dbReference>
<dbReference type="GO" id="GO:0005524">
    <property type="term" value="F:ATP binding"/>
    <property type="evidence" value="ECO:0007669"/>
    <property type="project" value="UniProtKB-UniRule"/>
</dbReference>
<dbReference type="EMBL" id="JBJKFK010000268">
    <property type="protein sequence ID" value="KAL3318243.1"/>
    <property type="molecule type" value="Genomic_DNA"/>
</dbReference>
<dbReference type="InterPro" id="IPR021160">
    <property type="entry name" value="MAPKKKK"/>
</dbReference>
<comment type="catalytic activity">
    <reaction evidence="7">
        <text>L-seryl-[protein] + ATP = O-phospho-L-seryl-[protein] + ADP + H(+)</text>
        <dbReference type="Rhea" id="RHEA:17989"/>
        <dbReference type="Rhea" id="RHEA-COMP:9863"/>
        <dbReference type="Rhea" id="RHEA-COMP:11604"/>
        <dbReference type="ChEBI" id="CHEBI:15378"/>
        <dbReference type="ChEBI" id="CHEBI:29999"/>
        <dbReference type="ChEBI" id="CHEBI:30616"/>
        <dbReference type="ChEBI" id="CHEBI:83421"/>
        <dbReference type="ChEBI" id="CHEBI:456216"/>
        <dbReference type="EC" id="2.7.11.1"/>
    </reaction>
</comment>
<comment type="similarity">
    <text evidence="2 7">Belongs to the protein kinase superfamily. STE Ser/Thr protein kinase family. STE20 subfamily.</text>
</comment>
<dbReference type="Gene3D" id="1.10.510.10">
    <property type="entry name" value="Transferase(Phosphotransferase) domain 1"/>
    <property type="match status" value="1"/>
</dbReference>
<evidence type="ECO:0000256" key="2">
    <source>
        <dbReference type="ARBA" id="ARBA00008874"/>
    </source>
</evidence>
<dbReference type="InterPro" id="IPR001180">
    <property type="entry name" value="CNH_dom"/>
</dbReference>
<feature type="region of interest" description="Disordered" evidence="11">
    <location>
        <begin position="438"/>
        <end position="460"/>
    </location>
</feature>
<name>A0ABD2QFC2_9PLAT</name>
<keyword evidence="15" id="KW-1185">Reference proteome</keyword>
<dbReference type="FunFam" id="1.10.510.10:FF:000421">
    <property type="entry name" value="Serine/threonine-protein kinase PAK 6"/>
    <property type="match status" value="1"/>
</dbReference>
<keyword evidence="4 7" id="KW-0808">Transferase</keyword>
<evidence type="ECO:0000256" key="6">
    <source>
        <dbReference type="ARBA" id="ARBA00022840"/>
    </source>
</evidence>
<feature type="compositionally biased region" description="Polar residues" evidence="11">
    <location>
        <begin position="331"/>
        <end position="343"/>
    </location>
</feature>
<evidence type="ECO:0000256" key="10">
    <source>
        <dbReference type="PROSITE-ProRule" id="PRU10141"/>
    </source>
</evidence>
<evidence type="ECO:0000259" key="13">
    <source>
        <dbReference type="PROSITE" id="PS50219"/>
    </source>
</evidence>
<evidence type="ECO:0000256" key="9">
    <source>
        <dbReference type="PIRSR" id="PIRSR038172-2"/>
    </source>
</evidence>
<evidence type="ECO:0000256" key="8">
    <source>
        <dbReference type="PIRSR" id="PIRSR038172-1"/>
    </source>
</evidence>
<dbReference type="SMART" id="SM00220">
    <property type="entry name" value="S_TKc"/>
    <property type="match status" value="1"/>
</dbReference>
<protein>
    <recommendedName>
        <fullName evidence="7">Mitogen-activated protein kinase kinase kinase kinase</fullName>
        <ecNumber evidence="7">2.7.11.1</ecNumber>
    </recommendedName>
</protein>
<evidence type="ECO:0000256" key="1">
    <source>
        <dbReference type="ARBA" id="ARBA00001946"/>
    </source>
</evidence>
<comment type="cofactor">
    <cofactor evidence="1 7">
        <name>Mg(2+)</name>
        <dbReference type="ChEBI" id="CHEBI:18420"/>
    </cofactor>
</comment>
<feature type="domain" description="Protein kinase" evidence="12">
    <location>
        <begin position="22"/>
        <end position="280"/>
    </location>
</feature>
<evidence type="ECO:0000256" key="4">
    <source>
        <dbReference type="ARBA" id="ARBA00022679"/>
    </source>
</evidence>
<evidence type="ECO:0000313" key="14">
    <source>
        <dbReference type="EMBL" id="KAL3318243.1"/>
    </source>
</evidence>
<dbReference type="AlphaFoldDB" id="A0ABD2QFC2"/>
<feature type="active site" description="Proton acceptor" evidence="8">
    <location>
        <position position="143"/>
    </location>
</feature>